<name>A0AAW5KAI1_9BACT</name>
<evidence type="ECO:0000313" key="3">
    <source>
        <dbReference type="Proteomes" id="UP001205919"/>
    </source>
</evidence>
<accession>A0AAW5KAI1</accession>
<gene>
    <name evidence="2" type="ORF">NE630_15250</name>
</gene>
<protein>
    <submittedName>
        <fullName evidence="2">DUF5717 family protein</fullName>
    </submittedName>
</protein>
<feature type="non-terminal residue" evidence="2">
    <location>
        <position position="90"/>
    </location>
</feature>
<dbReference type="AlphaFoldDB" id="A0AAW5KAI1"/>
<dbReference type="Proteomes" id="UP001205919">
    <property type="component" value="Unassembled WGS sequence"/>
</dbReference>
<feature type="domain" description="DUF5717" evidence="1">
    <location>
        <begin position="1"/>
        <end position="88"/>
    </location>
</feature>
<comment type="caution">
    <text evidence="2">The sequence shown here is derived from an EMBL/GenBank/DDBJ whole genome shotgun (WGS) entry which is preliminary data.</text>
</comment>
<dbReference type="RefSeq" id="WP_256182473.1">
    <property type="nucleotide sequence ID" value="NZ_JANFYT010000120.1"/>
</dbReference>
<feature type="non-terminal residue" evidence="2">
    <location>
        <position position="1"/>
    </location>
</feature>
<dbReference type="InterPro" id="IPR043775">
    <property type="entry name" value="DUF5717_N"/>
</dbReference>
<dbReference type="Pfam" id="PF18984">
    <property type="entry name" value="DUF5717_N"/>
    <property type="match status" value="1"/>
</dbReference>
<sequence length="90" mass="10799">RIILESPYETLTYEVVVEKDISRDEDYRANDREFAGIVKNYLKYESGKLELNEWVEEAIRRISHLREVDDRNEFYLLAHAHICLIGKRLE</sequence>
<dbReference type="EMBL" id="JANFYT010000120">
    <property type="protein sequence ID" value="MCQ4815783.1"/>
    <property type="molecule type" value="Genomic_DNA"/>
</dbReference>
<evidence type="ECO:0000259" key="1">
    <source>
        <dbReference type="Pfam" id="PF18984"/>
    </source>
</evidence>
<keyword evidence="3" id="KW-1185">Reference proteome</keyword>
<proteinExistence type="predicted"/>
<organism evidence="2 3">
    <name type="scientific">Cloacibacillus evryensis</name>
    <dbReference type="NCBI Taxonomy" id="508460"/>
    <lineage>
        <taxon>Bacteria</taxon>
        <taxon>Thermotogati</taxon>
        <taxon>Synergistota</taxon>
        <taxon>Synergistia</taxon>
        <taxon>Synergistales</taxon>
        <taxon>Synergistaceae</taxon>
        <taxon>Cloacibacillus</taxon>
    </lineage>
</organism>
<reference evidence="2 3" key="1">
    <citation type="submission" date="2022-06" db="EMBL/GenBank/DDBJ databases">
        <title>Isolation of gut microbiota from human fecal samples.</title>
        <authorList>
            <person name="Pamer E.G."/>
            <person name="Barat B."/>
            <person name="Waligurski E."/>
            <person name="Medina S."/>
            <person name="Paddock L."/>
            <person name="Mostad J."/>
        </authorList>
    </citation>
    <scope>NUCLEOTIDE SEQUENCE [LARGE SCALE GENOMIC DNA]</scope>
    <source>
        <strain evidence="2 3">DFI.9.90</strain>
    </source>
</reference>
<evidence type="ECO:0000313" key="2">
    <source>
        <dbReference type="EMBL" id="MCQ4815783.1"/>
    </source>
</evidence>